<sequence length="150" mass="16009">MRNITGKALLIGAATALAVTLATPAQAASVVEKGDTACTTKNSKGKCTYGMGALWRYNKGSNTRTLTLVSADMMPYKKGASARWLYKKPGGKTHVGKSWRKSHKISNSDGTTAESVWGAMQGTTGPKFPKGTLVCIQFKGYKKKSCLKLT</sequence>
<organism evidence="1 2">
    <name type="scientific">Streptomyces ipomoeae</name>
    <dbReference type="NCBI Taxonomy" id="103232"/>
    <lineage>
        <taxon>Bacteria</taxon>
        <taxon>Bacillati</taxon>
        <taxon>Actinomycetota</taxon>
        <taxon>Actinomycetes</taxon>
        <taxon>Kitasatosporales</taxon>
        <taxon>Streptomycetaceae</taxon>
        <taxon>Streptomyces</taxon>
    </lineage>
</organism>
<dbReference type="Proteomes" id="UP000318720">
    <property type="component" value="Unassembled WGS sequence"/>
</dbReference>
<proteinExistence type="predicted"/>
<gene>
    <name evidence="1" type="ORF">Sipo8835_22790</name>
</gene>
<protein>
    <submittedName>
        <fullName evidence="1">Uncharacterized protein</fullName>
    </submittedName>
</protein>
<name>A0A540Q6Y5_9ACTN</name>
<dbReference type="EMBL" id="SPAZ01000186">
    <property type="protein sequence ID" value="TQE31057.1"/>
    <property type="molecule type" value="Genomic_DNA"/>
</dbReference>
<evidence type="ECO:0000313" key="1">
    <source>
        <dbReference type="EMBL" id="TQE31057.1"/>
    </source>
</evidence>
<evidence type="ECO:0000313" key="2">
    <source>
        <dbReference type="Proteomes" id="UP000318720"/>
    </source>
</evidence>
<comment type="caution">
    <text evidence="1">The sequence shown here is derived from an EMBL/GenBank/DDBJ whole genome shotgun (WGS) entry which is preliminary data.</text>
</comment>
<dbReference type="RefSeq" id="WP_009310126.1">
    <property type="nucleotide sequence ID" value="NZ_CP182305.1"/>
</dbReference>
<dbReference type="AlphaFoldDB" id="A0A540Q6Y5"/>
<accession>A0A540Q6Y5</accession>
<dbReference type="GeneID" id="301697272"/>
<reference evidence="1 2" key="1">
    <citation type="submission" date="2019-03" db="EMBL/GenBank/DDBJ databases">
        <title>Comparative genomic analyses of the sweetpotato soil rot pathogen, Streptomyces ipomoeae.</title>
        <authorList>
            <person name="Ruschel Soares N."/>
            <person name="Badger J.H."/>
            <person name="Huguet-Tapia J.C."/>
            <person name="Clark C.A."/>
            <person name="Pettis G.S."/>
        </authorList>
    </citation>
    <scope>NUCLEOTIDE SEQUENCE [LARGE SCALE GENOMIC DNA]</scope>
    <source>
        <strain evidence="1 2">88-35</strain>
    </source>
</reference>